<keyword evidence="3" id="KW-1185">Reference proteome</keyword>
<proteinExistence type="predicted"/>
<evidence type="ECO:0000313" key="2">
    <source>
        <dbReference type="EMBL" id="SFR93302.1"/>
    </source>
</evidence>
<name>A0A1I6KPX4_9EURY</name>
<organism evidence="2 3">
    <name type="scientific">Halomicrobium zhouii</name>
    <dbReference type="NCBI Taxonomy" id="767519"/>
    <lineage>
        <taxon>Archaea</taxon>
        <taxon>Methanobacteriati</taxon>
        <taxon>Methanobacteriota</taxon>
        <taxon>Stenosarchaea group</taxon>
        <taxon>Halobacteria</taxon>
        <taxon>Halobacteriales</taxon>
        <taxon>Haloarculaceae</taxon>
        <taxon>Halomicrobium</taxon>
    </lineage>
</organism>
<dbReference type="Proteomes" id="UP000199062">
    <property type="component" value="Unassembled WGS sequence"/>
</dbReference>
<dbReference type="EMBL" id="FOZK01000001">
    <property type="protein sequence ID" value="SFR93302.1"/>
    <property type="molecule type" value="Genomic_DNA"/>
</dbReference>
<evidence type="ECO:0000256" key="1">
    <source>
        <dbReference type="SAM" id="MobiDB-lite"/>
    </source>
</evidence>
<dbReference type="RefSeq" id="WP_177227210.1">
    <property type="nucleotide sequence ID" value="NZ_FOZK01000001.1"/>
</dbReference>
<evidence type="ECO:0000313" key="3">
    <source>
        <dbReference type="Proteomes" id="UP000199062"/>
    </source>
</evidence>
<dbReference type="AlphaFoldDB" id="A0A1I6KPX4"/>
<reference evidence="2 3" key="1">
    <citation type="submission" date="2016-10" db="EMBL/GenBank/DDBJ databases">
        <authorList>
            <person name="de Groot N.N."/>
        </authorList>
    </citation>
    <scope>NUCLEOTIDE SEQUENCE [LARGE SCALE GENOMIC DNA]</scope>
    <source>
        <strain evidence="2 3">CGMCC 1.10457</strain>
    </source>
</reference>
<gene>
    <name evidence="2" type="ORF">SAMN05216559_1265</name>
</gene>
<feature type="compositionally biased region" description="Basic and acidic residues" evidence="1">
    <location>
        <begin position="1"/>
        <end position="17"/>
    </location>
</feature>
<accession>A0A1I6KPX4</accession>
<dbReference type="OrthoDB" id="379661at2157"/>
<feature type="region of interest" description="Disordered" evidence="1">
    <location>
        <begin position="1"/>
        <end position="21"/>
    </location>
</feature>
<sequence>MSSDEPVHFVEDLEERTNASIATPTTLAVGEEGGGGPITMACYETGC</sequence>
<protein>
    <submittedName>
        <fullName evidence="2">Uncharacterized protein</fullName>
    </submittedName>
</protein>